<evidence type="ECO:0000313" key="1">
    <source>
        <dbReference type="EMBL" id="CAG8643192.1"/>
    </source>
</evidence>
<organism evidence="1 2">
    <name type="scientific">Dentiscutata erythropus</name>
    <dbReference type="NCBI Taxonomy" id="1348616"/>
    <lineage>
        <taxon>Eukaryota</taxon>
        <taxon>Fungi</taxon>
        <taxon>Fungi incertae sedis</taxon>
        <taxon>Mucoromycota</taxon>
        <taxon>Glomeromycotina</taxon>
        <taxon>Glomeromycetes</taxon>
        <taxon>Diversisporales</taxon>
        <taxon>Gigasporaceae</taxon>
        <taxon>Dentiscutata</taxon>
    </lineage>
</organism>
<accession>A0A9N9DPZ8</accession>
<gene>
    <name evidence="1" type="ORF">DERYTH_LOCUS9773</name>
</gene>
<dbReference type="OrthoDB" id="2432973at2759"/>
<dbReference type="AlphaFoldDB" id="A0A9N9DPZ8"/>
<name>A0A9N9DPZ8_9GLOM</name>
<sequence length="119" mass="14133">MSDKNLNINDNQTFTQSSNILKNNEEDHTLLTTESGTITLRKYNWSQKFTDIAEWLLAFKSYMKAILVIYNIREQELNTYRDYISTLCIKQEFVVVINYDENRHIHLTMNMTQHCSTET</sequence>
<proteinExistence type="predicted"/>
<reference evidence="1" key="1">
    <citation type="submission" date="2021-06" db="EMBL/GenBank/DDBJ databases">
        <authorList>
            <person name="Kallberg Y."/>
            <person name="Tangrot J."/>
            <person name="Rosling A."/>
        </authorList>
    </citation>
    <scope>NUCLEOTIDE SEQUENCE</scope>
    <source>
        <strain evidence="1">MA453B</strain>
    </source>
</reference>
<comment type="caution">
    <text evidence="1">The sequence shown here is derived from an EMBL/GenBank/DDBJ whole genome shotgun (WGS) entry which is preliminary data.</text>
</comment>
<dbReference type="EMBL" id="CAJVPY010005445">
    <property type="protein sequence ID" value="CAG8643192.1"/>
    <property type="molecule type" value="Genomic_DNA"/>
</dbReference>
<keyword evidence="2" id="KW-1185">Reference proteome</keyword>
<dbReference type="Proteomes" id="UP000789405">
    <property type="component" value="Unassembled WGS sequence"/>
</dbReference>
<evidence type="ECO:0000313" key="2">
    <source>
        <dbReference type="Proteomes" id="UP000789405"/>
    </source>
</evidence>
<protein>
    <submittedName>
        <fullName evidence="1">1999_t:CDS:1</fullName>
    </submittedName>
</protein>